<dbReference type="SUPFAM" id="SSF101874">
    <property type="entry name" value="YceI-like"/>
    <property type="match status" value="1"/>
</dbReference>
<organism evidence="2">
    <name type="scientific">Caldithrix abyssi</name>
    <dbReference type="NCBI Taxonomy" id="187145"/>
    <lineage>
        <taxon>Bacteria</taxon>
        <taxon>Pseudomonadati</taxon>
        <taxon>Calditrichota</taxon>
        <taxon>Calditrichia</taxon>
        <taxon>Calditrichales</taxon>
        <taxon>Calditrichaceae</taxon>
        <taxon>Caldithrix</taxon>
    </lineage>
</organism>
<dbReference type="InterPro" id="IPR036761">
    <property type="entry name" value="TTHA0802/YceI-like_sf"/>
</dbReference>
<dbReference type="PANTHER" id="PTHR34406">
    <property type="entry name" value="PROTEIN YCEI"/>
    <property type="match status" value="1"/>
</dbReference>
<gene>
    <name evidence="2" type="ORF">ENK44_05895</name>
</gene>
<dbReference type="Gene3D" id="2.40.128.110">
    <property type="entry name" value="Lipid/polyisoprenoid-binding, YceI-like"/>
    <property type="match status" value="1"/>
</dbReference>
<protein>
    <submittedName>
        <fullName evidence="2">YceI family protein</fullName>
    </submittedName>
</protein>
<name>A0A7V4TZQ5_CALAY</name>
<comment type="caution">
    <text evidence="2">The sequence shown here is derived from an EMBL/GenBank/DDBJ whole genome shotgun (WGS) entry which is preliminary data.</text>
</comment>
<dbReference type="Proteomes" id="UP000885779">
    <property type="component" value="Unassembled WGS sequence"/>
</dbReference>
<dbReference type="AlphaFoldDB" id="A0A7V4TZQ5"/>
<accession>A0A7V4TZQ5</accession>
<dbReference type="Pfam" id="PF04264">
    <property type="entry name" value="YceI"/>
    <property type="match status" value="1"/>
</dbReference>
<dbReference type="InterPro" id="IPR007372">
    <property type="entry name" value="Lipid/polyisoprenoid-bd_YceI"/>
</dbReference>
<dbReference type="PANTHER" id="PTHR34406:SF1">
    <property type="entry name" value="PROTEIN YCEI"/>
    <property type="match status" value="1"/>
</dbReference>
<dbReference type="SMART" id="SM00867">
    <property type="entry name" value="YceI"/>
    <property type="match status" value="1"/>
</dbReference>
<reference evidence="2" key="1">
    <citation type="journal article" date="2020" name="mSystems">
        <title>Genome- and Community-Level Interaction Insights into Carbon Utilization and Element Cycling Functions of Hydrothermarchaeota in Hydrothermal Sediment.</title>
        <authorList>
            <person name="Zhou Z."/>
            <person name="Liu Y."/>
            <person name="Xu W."/>
            <person name="Pan J."/>
            <person name="Luo Z.H."/>
            <person name="Li M."/>
        </authorList>
    </citation>
    <scope>NUCLEOTIDE SEQUENCE [LARGE SCALE GENOMIC DNA]</scope>
    <source>
        <strain evidence="2">HyVt-577</strain>
    </source>
</reference>
<sequence length="196" mass="22758">MHYKIYLLLFAVLLGGTFSEECHVTAEKTNLVKFISDAPIEEFEGVTDQIDGYLYWEGDRLTEKSDLYFEVDLNTLDTGIGLRNRHMRENYLETEKYPLASFKGKIIKSEKAGENTFKVMVQGTMSIHGVDRLMSAEGIIQKNGDIYRIQSHFDVKLSHYNIEIPSIMFYKIDETMRLVLDFHVKKIEEKTEANNR</sequence>
<feature type="domain" description="Lipid/polyisoprenoid-binding YceI-like" evidence="1">
    <location>
        <begin position="21"/>
        <end position="185"/>
    </location>
</feature>
<dbReference type="EMBL" id="DRQG01000054">
    <property type="protein sequence ID" value="HGY55208.1"/>
    <property type="molecule type" value="Genomic_DNA"/>
</dbReference>
<evidence type="ECO:0000313" key="2">
    <source>
        <dbReference type="EMBL" id="HGY55208.1"/>
    </source>
</evidence>
<proteinExistence type="predicted"/>
<evidence type="ECO:0000259" key="1">
    <source>
        <dbReference type="SMART" id="SM00867"/>
    </source>
</evidence>